<sequence length="588" mass="66938">MSKLKAKDMDGVSAKPKQLFIFDHIPKCAGMSLHALLKEHFPQYRHLNSATETRNYAIELESAEGDIHICGGHHVYGIHEVVGSKYESQYFTFLRDPLQVAYSFFSYNKNLKSVLGGSFIDYLYDNQLANFTNHLGGTLDLAMVRLDGYGFIGFTESMSSSVYQLGLFLGKEFRDIPHNNKTDHKEKCKSMDPLKSYFSQKSCDYELFNHYKNRFVEIKPSLPTAKRSAKIMDKQNEVVAGWFESITQGTPKDLSNYDFDSAIKSVPDLKEKSRLISFVSKLNINISDAIFDESIQCYVAGEQVRLNPNTLDSKYRFDAVYGIYMDWCSYPSCRADSFVAYEATTLAAILINSPYAQQKGIAIELAEKHHDLFPDTPLSTSLLSLVYRKSGESKKCLDVVEDIISKTKSVAMANEYIATYSFGLEKPLQEVRGLKKSILEPHHNGVRFLQELFPYSERVLLRELADENTLVIRSGPMLILEDLIEAIDISPANMSIMTSDSPPLKDEAFRTVYYFDGWFQPSADYSWKDSFKESRFETVILLCSSFASLNSLHNFINYLSHLKNVPLFAYPMSNVFTPKTHKSLIKIR</sequence>
<accession>A0A2C8FAS4</accession>
<name>A0A2C8FAS4_9BACT</name>
<evidence type="ECO:0000313" key="2">
    <source>
        <dbReference type="Proteomes" id="UP000219215"/>
    </source>
</evidence>
<proteinExistence type="predicted"/>
<dbReference type="EMBL" id="LT907975">
    <property type="protein sequence ID" value="SOB58986.1"/>
    <property type="molecule type" value="Genomic_DNA"/>
</dbReference>
<dbReference type="AlphaFoldDB" id="A0A2C8FAS4"/>
<gene>
    <name evidence="1" type="ORF">DPRO_2082</name>
</gene>
<dbReference type="Proteomes" id="UP000219215">
    <property type="component" value="Chromosome DPRO"/>
</dbReference>
<evidence type="ECO:0000313" key="1">
    <source>
        <dbReference type="EMBL" id="SOB58986.1"/>
    </source>
</evidence>
<dbReference type="InterPro" id="IPR027417">
    <property type="entry name" value="P-loop_NTPase"/>
</dbReference>
<protein>
    <recommendedName>
        <fullName evidence="3">Sulfotransferase family protein</fullName>
    </recommendedName>
</protein>
<reference evidence="2" key="1">
    <citation type="submission" date="2017-09" db="EMBL/GenBank/DDBJ databases">
        <authorList>
            <person name="Regsiter A."/>
            <person name="William W."/>
        </authorList>
    </citation>
    <scope>NUCLEOTIDE SEQUENCE [LARGE SCALE GENOMIC DNA]</scope>
    <source>
        <strain evidence="2">500-1</strain>
    </source>
</reference>
<organism evidence="1 2">
    <name type="scientific">Pseudodesulfovibrio profundus</name>
    <dbReference type="NCBI Taxonomy" id="57320"/>
    <lineage>
        <taxon>Bacteria</taxon>
        <taxon>Pseudomonadati</taxon>
        <taxon>Thermodesulfobacteriota</taxon>
        <taxon>Desulfovibrionia</taxon>
        <taxon>Desulfovibrionales</taxon>
        <taxon>Desulfovibrionaceae</taxon>
    </lineage>
</organism>
<dbReference type="KEGG" id="pprf:DPRO_2082"/>
<dbReference type="OrthoDB" id="1407035at2"/>
<evidence type="ECO:0008006" key="3">
    <source>
        <dbReference type="Google" id="ProtNLM"/>
    </source>
</evidence>
<keyword evidence="2" id="KW-1185">Reference proteome</keyword>
<dbReference type="Gene3D" id="3.40.50.300">
    <property type="entry name" value="P-loop containing nucleotide triphosphate hydrolases"/>
    <property type="match status" value="1"/>
</dbReference>
<dbReference type="RefSeq" id="WP_157917441.1">
    <property type="nucleotide sequence ID" value="NZ_LT907975.1"/>
</dbReference>